<sequence length="65" mass="7611">MSVVGFNAFQRRHAMAKWFSSRCCEEVRRVAVWKGSCNFFLWCDDFFALGPSCNAKCECNRDEMM</sequence>
<evidence type="ECO:0000313" key="2">
    <source>
        <dbReference type="Proteomes" id="UP000652761"/>
    </source>
</evidence>
<keyword evidence="2" id="KW-1185">Reference proteome</keyword>
<organism evidence="1 2">
    <name type="scientific">Colocasia esculenta</name>
    <name type="common">Wild taro</name>
    <name type="synonym">Arum esculentum</name>
    <dbReference type="NCBI Taxonomy" id="4460"/>
    <lineage>
        <taxon>Eukaryota</taxon>
        <taxon>Viridiplantae</taxon>
        <taxon>Streptophyta</taxon>
        <taxon>Embryophyta</taxon>
        <taxon>Tracheophyta</taxon>
        <taxon>Spermatophyta</taxon>
        <taxon>Magnoliopsida</taxon>
        <taxon>Liliopsida</taxon>
        <taxon>Araceae</taxon>
        <taxon>Aroideae</taxon>
        <taxon>Colocasieae</taxon>
        <taxon>Colocasia</taxon>
    </lineage>
</organism>
<name>A0A843W0A3_COLES</name>
<accession>A0A843W0A3</accession>
<dbReference type="EMBL" id="NMUH01002689">
    <property type="protein sequence ID" value="MQM01506.1"/>
    <property type="molecule type" value="Genomic_DNA"/>
</dbReference>
<protein>
    <submittedName>
        <fullName evidence="1">Uncharacterized protein</fullName>
    </submittedName>
</protein>
<reference evidence="1" key="1">
    <citation type="submission" date="2017-07" db="EMBL/GenBank/DDBJ databases">
        <title>Taro Niue Genome Assembly and Annotation.</title>
        <authorList>
            <person name="Atibalentja N."/>
            <person name="Keating K."/>
            <person name="Fields C.J."/>
        </authorList>
    </citation>
    <scope>NUCLEOTIDE SEQUENCE</scope>
    <source>
        <strain evidence="1">Niue_2</strain>
        <tissue evidence="1">Leaf</tissue>
    </source>
</reference>
<gene>
    <name evidence="1" type="ORF">Taro_034262</name>
</gene>
<proteinExistence type="predicted"/>
<evidence type="ECO:0000313" key="1">
    <source>
        <dbReference type="EMBL" id="MQM01506.1"/>
    </source>
</evidence>
<dbReference type="AlphaFoldDB" id="A0A843W0A3"/>
<comment type="caution">
    <text evidence="1">The sequence shown here is derived from an EMBL/GenBank/DDBJ whole genome shotgun (WGS) entry which is preliminary data.</text>
</comment>
<dbReference type="Proteomes" id="UP000652761">
    <property type="component" value="Unassembled WGS sequence"/>
</dbReference>